<dbReference type="EMBL" id="JAUJYO010000006">
    <property type="protein sequence ID" value="KAK1313380.1"/>
    <property type="molecule type" value="Genomic_DNA"/>
</dbReference>
<dbReference type="InterPro" id="IPR027417">
    <property type="entry name" value="P-loop_NTPase"/>
</dbReference>
<dbReference type="Gene3D" id="3.40.50.300">
    <property type="entry name" value="P-loop containing nucleotide triphosphate hydrolases"/>
    <property type="match status" value="1"/>
</dbReference>
<accession>A0AAV9EKM2</accession>
<dbReference type="GO" id="GO:0004017">
    <property type="term" value="F:AMP kinase activity"/>
    <property type="evidence" value="ECO:0007669"/>
    <property type="project" value="UniProtKB-EC"/>
</dbReference>
<dbReference type="InterPro" id="IPR000850">
    <property type="entry name" value="Adenylat/UMP-CMP_kin"/>
</dbReference>
<proteinExistence type="inferred from homology"/>
<comment type="caution">
    <text evidence="7">The sequence shown here is derived from an EMBL/GenBank/DDBJ whole genome shotgun (WGS) entry which is preliminary data.</text>
</comment>
<reference evidence="7" key="2">
    <citation type="submission" date="2023-06" db="EMBL/GenBank/DDBJ databases">
        <authorList>
            <person name="Ma L."/>
            <person name="Liu K.-W."/>
            <person name="Li Z."/>
            <person name="Hsiao Y.-Y."/>
            <person name="Qi Y."/>
            <person name="Fu T."/>
            <person name="Tang G."/>
            <person name="Zhang D."/>
            <person name="Sun W.-H."/>
            <person name="Liu D.-K."/>
            <person name="Li Y."/>
            <person name="Chen G.-Z."/>
            <person name="Liu X.-D."/>
            <person name="Liao X.-Y."/>
            <person name="Jiang Y.-T."/>
            <person name="Yu X."/>
            <person name="Hao Y."/>
            <person name="Huang J."/>
            <person name="Zhao X.-W."/>
            <person name="Ke S."/>
            <person name="Chen Y.-Y."/>
            <person name="Wu W.-L."/>
            <person name="Hsu J.-L."/>
            <person name="Lin Y.-F."/>
            <person name="Huang M.-D."/>
            <person name="Li C.-Y."/>
            <person name="Huang L."/>
            <person name="Wang Z.-W."/>
            <person name="Zhao X."/>
            <person name="Zhong W.-Y."/>
            <person name="Peng D.-H."/>
            <person name="Ahmad S."/>
            <person name="Lan S."/>
            <person name="Zhang J.-S."/>
            <person name="Tsai W.-C."/>
            <person name="Van De Peer Y."/>
            <person name="Liu Z.-J."/>
        </authorList>
    </citation>
    <scope>NUCLEOTIDE SEQUENCE</scope>
    <source>
        <strain evidence="7">CP</strain>
        <tissue evidence="7">Leaves</tissue>
    </source>
</reference>
<dbReference type="PANTHER" id="PTHR23359">
    <property type="entry name" value="NUCLEOTIDE KINASE"/>
    <property type="match status" value="1"/>
</dbReference>
<keyword evidence="8" id="KW-1185">Reference proteome</keyword>
<evidence type="ECO:0000313" key="7">
    <source>
        <dbReference type="EMBL" id="KAK1313380.1"/>
    </source>
</evidence>
<evidence type="ECO:0000313" key="8">
    <source>
        <dbReference type="Proteomes" id="UP001180020"/>
    </source>
</evidence>
<evidence type="ECO:0000256" key="6">
    <source>
        <dbReference type="RuleBase" id="RU003330"/>
    </source>
</evidence>
<keyword evidence="4" id="KW-0547">Nucleotide-binding</keyword>
<protein>
    <recommendedName>
        <fullName evidence="2">adenylate kinase</fullName>
        <ecNumber evidence="2">2.7.4.3</ecNumber>
    </recommendedName>
</protein>
<dbReference type="Pfam" id="PF00406">
    <property type="entry name" value="ADK"/>
    <property type="match status" value="1"/>
</dbReference>
<comment type="similarity">
    <text evidence="1 6">Belongs to the adenylate kinase family.</text>
</comment>
<dbReference type="GO" id="GO:0005524">
    <property type="term" value="F:ATP binding"/>
    <property type="evidence" value="ECO:0007669"/>
    <property type="project" value="InterPro"/>
</dbReference>
<dbReference type="SUPFAM" id="SSF52540">
    <property type="entry name" value="P-loop containing nucleoside triphosphate hydrolases"/>
    <property type="match status" value="1"/>
</dbReference>
<sequence length="308" mass="34371">MAGITRLAAKAATSSRAAIARRLSPSPIRTFAAAAVDYSDHEWSDEEEETVPARTGLVPDRDGSREWRGVQWVFMGTPGAQKHVYASRLSKLLEVPYISMGGLVRQELSPTSSLYRQIANAVTEGKLVPEDIIFGLLSKRLDEGYRRGESGFILDGIPRTRMQANLVDLSPYVMSQEILDQIADIDLVVNFKCNEDWFTKNHIGGGICVSCGRSIGAWSLRPTCMACTLRTRLQDSINTEDFRKEKLRVYAEQRKDLEDYYRKQKKLLDFQVAGGPGETWQALLAALRLPRIAPPKLSHVLTASPTSR</sequence>
<dbReference type="InterPro" id="IPR033690">
    <property type="entry name" value="Adenylat_kinase_CS"/>
</dbReference>
<dbReference type="EC" id="2.7.4.3" evidence="2"/>
<dbReference type="AlphaFoldDB" id="A0AAV9EKM2"/>
<dbReference type="PROSITE" id="PS00113">
    <property type="entry name" value="ADENYLATE_KINASE"/>
    <property type="match status" value="1"/>
</dbReference>
<gene>
    <name evidence="7" type="ORF">QJS10_CPA06g01382</name>
</gene>
<dbReference type="PRINTS" id="PR00094">
    <property type="entry name" value="ADENYLTKNASE"/>
</dbReference>
<evidence type="ECO:0000256" key="4">
    <source>
        <dbReference type="ARBA" id="ARBA00022741"/>
    </source>
</evidence>
<keyword evidence="5 6" id="KW-0418">Kinase</keyword>
<keyword evidence="3 6" id="KW-0808">Transferase</keyword>
<name>A0AAV9EKM2_ACOCL</name>
<reference evidence="7" key="1">
    <citation type="journal article" date="2023" name="Nat. Commun.">
        <title>Diploid and tetraploid genomes of Acorus and the evolution of monocots.</title>
        <authorList>
            <person name="Ma L."/>
            <person name="Liu K.W."/>
            <person name="Li Z."/>
            <person name="Hsiao Y.Y."/>
            <person name="Qi Y."/>
            <person name="Fu T."/>
            <person name="Tang G.D."/>
            <person name="Zhang D."/>
            <person name="Sun W.H."/>
            <person name="Liu D.K."/>
            <person name="Li Y."/>
            <person name="Chen G.Z."/>
            <person name="Liu X.D."/>
            <person name="Liao X.Y."/>
            <person name="Jiang Y.T."/>
            <person name="Yu X."/>
            <person name="Hao Y."/>
            <person name="Huang J."/>
            <person name="Zhao X.W."/>
            <person name="Ke S."/>
            <person name="Chen Y.Y."/>
            <person name="Wu W.L."/>
            <person name="Hsu J.L."/>
            <person name="Lin Y.F."/>
            <person name="Huang M.D."/>
            <person name="Li C.Y."/>
            <person name="Huang L."/>
            <person name="Wang Z.W."/>
            <person name="Zhao X."/>
            <person name="Zhong W.Y."/>
            <person name="Peng D.H."/>
            <person name="Ahmad S."/>
            <person name="Lan S."/>
            <person name="Zhang J.S."/>
            <person name="Tsai W.C."/>
            <person name="Van de Peer Y."/>
            <person name="Liu Z.J."/>
        </authorList>
    </citation>
    <scope>NUCLEOTIDE SEQUENCE</scope>
    <source>
        <strain evidence="7">CP</strain>
    </source>
</reference>
<organism evidence="7 8">
    <name type="scientific">Acorus calamus</name>
    <name type="common">Sweet flag</name>
    <dbReference type="NCBI Taxonomy" id="4465"/>
    <lineage>
        <taxon>Eukaryota</taxon>
        <taxon>Viridiplantae</taxon>
        <taxon>Streptophyta</taxon>
        <taxon>Embryophyta</taxon>
        <taxon>Tracheophyta</taxon>
        <taxon>Spermatophyta</taxon>
        <taxon>Magnoliopsida</taxon>
        <taxon>Liliopsida</taxon>
        <taxon>Acoraceae</taxon>
        <taxon>Acorus</taxon>
    </lineage>
</organism>
<evidence type="ECO:0000256" key="2">
    <source>
        <dbReference type="ARBA" id="ARBA00012955"/>
    </source>
</evidence>
<dbReference type="CDD" id="cd01428">
    <property type="entry name" value="ADK"/>
    <property type="match status" value="1"/>
</dbReference>
<evidence type="ECO:0000256" key="3">
    <source>
        <dbReference type="ARBA" id="ARBA00022679"/>
    </source>
</evidence>
<dbReference type="Proteomes" id="UP001180020">
    <property type="component" value="Unassembled WGS sequence"/>
</dbReference>
<evidence type="ECO:0000256" key="5">
    <source>
        <dbReference type="ARBA" id="ARBA00022777"/>
    </source>
</evidence>
<evidence type="ECO:0000256" key="1">
    <source>
        <dbReference type="ARBA" id="ARBA00007220"/>
    </source>
</evidence>